<sequence length="1318" mass="149578">MQLNSALAQEYETPVVMIGNKKRVRFQETKREGKDDLGDSSSTESDSPIIVSDIPAVRSQLGKHLITEQTDFHPDHKAPISHTSSTFNPSWKPAGLPKTFVTDDTFLQSEQKDHSEDEVLFSSWKPLPIQGSRPTIMSKTTYCPFNGAFISSSSPTTIDSDRGLKPPLMSKYSPSAFLEFIDQYQIYVMQGGKCPIERCVKSDIWRLAFAYRAPDQQSLTGFPLLQKQLGVRDGKAAFLQLTRAKLLSPLTFESWNRFTAQITQALTVTGPAIRPYLPAICRDLVQKAASVSTRLGEELSVMEASGNHNIYDYLYTGHHFLEQRHTQGARSTQGQADHTESSTERSAKRCKIHGAGHSDAECRVQHPELRKPRREGTHKQLETGIKEQHSAHFTIQLNTPDGQRLHALALADTGSCFNIISPAFADEIQSLCPEMKRSHNPVTIIHGKDSRTKADESLEIKVTFPAATLGKPLIIPLEFIISAIVGDDQVIIGRDTLLNHNLIQFNISRPTDSNLDKGDLKKATSSPAQNEELRALISTDCSFKKQLLETLEKFSVVFEETLPKEGAKLPPFHIDLVDEDQFTASKARYLSPPMKKIVSDRIKELLDAGIIRPSESNFASPIVIVKKRTGEYRMCVDYTLLNLNTRPLPYPIPFVEEILGQLADYSWFATLDLRSGFHQIKVKDDSIHKTAFVTHEGLFEFLRIPFGCKNSPTFFQMQMSRAFRDLRGKCCHIFIDDIVIFGKTIPEFIENLTRVMQRIMDLNLRVKGPKCIFGANKLEYLGREISSEGIRVARSRVTDILELKHPTNIRGIRQICGLFNHYKKYIKGYAEIIEPIQAMLRTKHFNWTPACEESYNTLKQILTARPILAHIDYAHPIYLQTDASDVGVGGILLQEIGEEQRTICFISRTLTATERRWTTNEKEMFAIKYCVDRCEQYLRGLHQQKSSDGEHSCPNSTIRSNSLADGSERIIKFMTDVVITMENVAKETIVLKEECLVVGNRGKNQQLLILKRDTCLKHDLLKRISCNSIDPEDFGVQIRDLPKKEEIEANIADEVKKELTQVLLEYFESVDITKTDVEEFEIKLKSEGDVPMRQQIYPIPFAPQIDLKNGYHNIAMAKGSKKLSTFAVPWSVYEWRENSFNRLKYEVENANIRWLYDPKLPLRVYTDASKVGVGDVLKRYEVENANIRWLYDPKLPLRVYTDASKVGVGDVLKRVEGDTEKTITYASRKFNQRDRTGQLSNRRLSDCIGPVPGTIGREVTTSFRQTKQPQSPPQGEEVCHRQFIRNYATIASPLIEMTAKQKSFVWKEPQEGAFKKLK</sequence>
<feature type="region of interest" description="Disordered" evidence="6">
    <location>
        <begin position="324"/>
        <end position="361"/>
    </location>
</feature>
<protein>
    <recommendedName>
        <fullName evidence="7">Reverse transcriptase domain-containing protein</fullName>
    </recommendedName>
</protein>
<dbReference type="Gene3D" id="3.10.20.370">
    <property type="match status" value="1"/>
</dbReference>
<comment type="caution">
    <text evidence="8">The sequence shown here is derived from an EMBL/GenBank/DDBJ whole genome shotgun (WGS) entry which is preliminary data.</text>
</comment>
<evidence type="ECO:0000256" key="5">
    <source>
        <dbReference type="ARBA" id="ARBA00023268"/>
    </source>
</evidence>
<feature type="compositionally biased region" description="Basic and acidic residues" evidence="6">
    <location>
        <begin position="337"/>
        <end position="347"/>
    </location>
</feature>
<dbReference type="Gene3D" id="3.10.10.10">
    <property type="entry name" value="HIV Type 1 Reverse Transcriptase, subunit A, domain 1"/>
    <property type="match status" value="1"/>
</dbReference>
<evidence type="ECO:0000313" key="9">
    <source>
        <dbReference type="Proteomes" id="UP001057375"/>
    </source>
</evidence>
<dbReference type="InterPro" id="IPR050951">
    <property type="entry name" value="Retrovirus_Pol_polyprotein"/>
</dbReference>
<dbReference type="Proteomes" id="UP001057375">
    <property type="component" value="Unassembled WGS sequence"/>
</dbReference>
<evidence type="ECO:0000259" key="7">
    <source>
        <dbReference type="PROSITE" id="PS50878"/>
    </source>
</evidence>
<keyword evidence="1" id="KW-0808">Transferase</keyword>
<proteinExistence type="predicted"/>
<keyword evidence="5" id="KW-0511">Multifunctional enzyme</keyword>
<evidence type="ECO:0000256" key="2">
    <source>
        <dbReference type="ARBA" id="ARBA00022695"/>
    </source>
</evidence>
<dbReference type="InterPro" id="IPR043128">
    <property type="entry name" value="Rev_trsase/Diguanyl_cyclase"/>
</dbReference>
<dbReference type="EMBL" id="BQXS01012535">
    <property type="protein sequence ID" value="GKT24632.1"/>
    <property type="molecule type" value="Genomic_DNA"/>
</dbReference>
<feature type="region of interest" description="Disordered" evidence="6">
    <location>
        <begin position="25"/>
        <end position="50"/>
    </location>
</feature>
<evidence type="ECO:0000256" key="4">
    <source>
        <dbReference type="ARBA" id="ARBA00022759"/>
    </source>
</evidence>
<keyword evidence="3" id="KW-0540">Nuclease</keyword>
<evidence type="ECO:0000256" key="6">
    <source>
        <dbReference type="SAM" id="MobiDB-lite"/>
    </source>
</evidence>
<keyword evidence="2" id="KW-0548">Nucleotidyltransferase</keyword>
<dbReference type="InterPro" id="IPR000477">
    <property type="entry name" value="RT_dom"/>
</dbReference>
<evidence type="ECO:0000256" key="3">
    <source>
        <dbReference type="ARBA" id="ARBA00022722"/>
    </source>
</evidence>
<organism evidence="8 9">
    <name type="scientific">Aduncisulcus paluster</name>
    <dbReference type="NCBI Taxonomy" id="2918883"/>
    <lineage>
        <taxon>Eukaryota</taxon>
        <taxon>Metamonada</taxon>
        <taxon>Carpediemonas-like organisms</taxon>
        <taxon>Aduncisulcus</taxon>
    </lineage>
</organism>
<name>A0ABQ5K0P7_9EUKA</name>
<feature type="non-terminal residue" evidence="8">
    <location>
        <position position="1318"/>
    </location>
</feature>
<feature type="compositionally biased region" description="Polar residues" evidence="6">
    <location>
        <begin position="326"/>
        <end position="336"/>
    </location>
</feature>
<dbReference type="PROSITE" id="PS50878">
    <property type="entry name" value="RT_POL"/>
    <property type="match status" value="1"/>
</dbReference>
<feature type="domain" description="Reverse transcriptase" evidence="7">
    <location>
        <begin position="606"/>
        <end position="785"/>
    </location>
</feature>
<dbReference type="InterPro" id="IPR043502">
    <property type="entry name" value="DNA/RNA_pol_sf"/>
</dbReference>
<dbReference type="PANTHER" id="PTHR37984">
    <property type="entry name" value="PROTEIN CBG26694"/>
    <property type="match status" value="1"/>
</dbReference>
<evidence type="ECO:0000313" key="8">
    <source>
        <dbReference type="EMBL" id="GKT24632.1"/>
    </source>
</evidence>
<gene>
    <name evidence="8" type="ORF">ADUPG1_012796</name>
</gene>
<dbReference type="CDD" id="cd01647">
    <property type="entry name" value="RT_LTR"/>
    <property type="match status" value="1"/>
</dbReference>
<keyword evidence="4" id="KW-0255">Endonuclease</keyword>
<keyword evidence="9" id="KW-1185">Reference proteome</keyword>
<dbReference type="PANTHER" id="PTHR37984:SF5">
    <property type="entry name" value="PROTEIN NYNRIN-LIKE"/>
    <property type="match status" value="1"/>
</dbReference>
<dbReference type="InterPro" id="IPR021109">
    <property type="entry name" value="Peptidase_aspartic_dom_sf"/>
</dbReference>
<reference evidence="8" key="1">
    <citation type="submission" date="2022-03" db="EMBL/GenBank/DDBJ databases">
        <title>Draft genome sequence of Aduncisulcus paluster, a free-living microaerophilic Fornicata.</title>
        <authorList>
            <person name="Yuyama I."/>
            <person name="Kume K."/>
            <person name="Tamura T."/>
            <person name="Inagaki Y."/>
            <person name="Hashimoto T."/>
        </authorList>
    </citation>
    <scope>NUCLEOTIDE SEQUENCE</scope>
    <source>
        <strain evidence="8">NY0171</strain>
    </source>
</reference>
<dbReference type="Gene3D" id="3.30.70.270">
    <property type="match status" value="3"/>
</dbReference>
<accession>A0ABQ5K0P7</accession>
<dbReference type="Gene3D" id="2.40.70.10">
    <property type="entry name" value="Acid Proteases"/>
    <property type="match status" value="1"/>
</dbReference>
<dbReference type="Pfam" id="PF17919">
    <property type="entry name" value="RT_RNaseH_2"/>
    <property type="match status" value="2"/>
</dbReference>
<keyword evidence="4" id="KW-0378">Hydrolase</keyword>
<evidence type="ECO:0000256" key="1">
    <source>
        <dbReference type="ARBA" id="ARBA00022679"/>
    </source>
</evidence>
<dbReference type="Pfam" id="PF00078">
    <property type="entry name" value="RVT_1"/>
    <property type="match status" value="1"/>
</dbReference>
<dbReference type="InterPro" id="IPR041577">
    <property type="entry name" value="RT_RNaseH_2"/>
</dbReference>
<dbReference type="SUPFAM" id="SSF56672">
    <property type="entry name" value="DNA/RNA polymerases"/>
    <property type="match status" value="3"/>
</dbReference>
<feature type="compositionally biased region" description="Basic and acidic residues" evidence="6">
    <location>
        <begin position="25"/>
        <end position="37"/>
    </location>
</feature>